<sequence>MKTKLTKRQGNSDKAINVKRKDVKKDFAEGRYSTIHETKVALEGDQKQREISLVVKKYRDGPHFDGNSDEVDTSAEMVFRKYDICKKAGLKVPPTFRLDLANDSIVMTNYNKGGNIALASNPNKKAEGWITNTKIEDIENLEALLVGLRKQCELAARNHIKLAEDSFFLIFPAKGGVVNADFVISDLDHVEISQTEANMLLRFNLHSAESFLYCINRDYGNPQLRERLNSFESILN</sequence>
<evidence type="ECO:0000313" key="1">
    <source>
        <dbReference type="EMBL" id="OGG72910.1"/>
    </source>
</evidence>
<evidence type="ECO:0000313" key="2">
    <source>
        <dbReference type="Proteomes" id="UP000177306"/>
    </source>
</evidence>
<organism evidence="1 2">
    <name type="scientific">Candidatus Kaiserbacteria bacterium RIFCSPLOWO2_01_FULL_53_17</name>
    <dbReference type="NCBI Taxonomy" id="1798511"/>
    <lineage>
        <taxon>Bacteria</taxon>
        <taxon>Candidatus Kaiseribacteriota</taxon>
    </lineage>
</organism>
<reference evidence="1 2" key="1">
    <citation type="journal article" date="2016" name="Nat. Commun.">
        <title>Thousands of microbial genomes shed light on interconnected biogeochemical processes in an aquifer system.</title>
        <authorList>
            <person name="Anantharaman K."/>
            <person name="Brown C.T."/>
            <person name="Hug L.A."/>
            <person name="Sharon I."/>
            <person name="Castelle C.J."/>
            <person name="Probst A.J."/>
            <person name="Thomas B.C."/>
            <person name="Singh A."/>
            <person name="Wilkins M.J."/>
            <person name="Karaoz U."/>
            <person name="Brodie E.L."/>
            <person name="Williams K.H."/>
            <person name="Hubbard S.S."/>
            <person name="Banfield J.F."/>
        </authorList>
    </citation>
    <scope>NUCLEOTIDE SEQUENCE [LARGE SCALE GENOMIC DNA]</scope>
</reference>
<proteinExistence type="predicted"/>
<gene>
    <name evidence="1" type="ORF">A3A38_02715</name>
</gene>
<protein>
    <submittedName>
        <fullName evidence="1">Uncharacterized protein</fullName>
    </submittedName>
</protein>
<dbReference type="Proteomes" id="UP000177306">
    <property type="component" value="Unassembled WGS sequence"/>
</dbReference>
<accession>A0A1F6EGX5</accession>
<dbReference type="EMBL" id="MFLY01000023">
    <property type="protein sequence ID" value="OGG72910.1"/>
    <property type="molecule type" value="Genomic_DNA"/>
</dbReference>
<name>A0A1F6EGX5_9BACT</name>
<comment type="caution">
    <text evidence="1">The sequence shown here is derived from an EMBL/GenBank/DDBJ whole genome shotgun (WGS) entry which is preliminary data.</text>
</comment>
<dbReference type="AlphaFoldDB" id="A0A1F6EGX5"/>